<evidence type="ECO:0000313" key="1">
    <source>
        <dbReference type="EMBL" id="KAK7864099.1"/>
    </source>
</evidence>
<name>A0AAN9VTW7_9ORTH</name>
<dbReference type="InterPro" id="IPR032675">
    <property type="entry name" value="LRR_dom_sf"/>
</dbReference>
<dbReference type="SUPFAM" id="SSF52047">
    <property type="entry name" value="RNI-like"/>
    <property type="match status" value="1"/>
</dbReference>
<organism evidence="1 2">
    <name type="scientific">Gryllus longicercus</name>
    <dbReference type="NCBI Taxonomy" id="2509291"/>
    <lineage>
        <taxon>Eukaryota</taxon>
        <taxon>Metazoa</taxon>
        <taxon>Ecdysozoa</taxon>
        <taxon>Arthropoda</taxon>
        <taxon>Hexapoda</taxon>
        <taxon>Insecta</taxon>
        <taxon>Pterygota</taxon>
        <taxon>Neoptera</taxon>
        <taxon>Polyneoptera</taxon>
        <taxon>Orthoptera</taxon>
        <taxon>Ensifera</taxon>
        <taxon>Gryllidea</taxon>
        <taxon>Grylloidea</taxon>
        <taxon>Gryllidae</taxon>
        <taxon>Gryllinae</taxon>
        <taxon>Gryllus</taxon>
    </lineage>
</organism>
<dbReference type="AlphaFoldDB" id="A0AAN9VTW7"/>
<sequence length="610" mass="67988">MPQHRQPLALLSLCYTQVATDLVSTCRLLQLVAQDSTATHALMLARRRLRSRYLANLPGSVRSRLIEEASRLLSAPTPDGSAIGGPAPLYLLALLLAPDIHHLRVELCCYYGCSHQAALLRLLASEGRGLETLELARSALLRLDRSLLHSALISANSLRHLILRNIARDTIMQVIGSACHNLTVLDVSHSRQVTDGGLRHLFLQVELRDKSYEREESPCTSLPSLSQSANSSGSCGNRGWGRLRILLRLFPWLRVNREGDSKVKDTSFLLEYCERRNPLCESLQVLNVANTGVTSAGILLALHHIPRLQSLGEYGHMGRALEILHRAWSATSWQGDEQSPPSFCLTAARSQRTTVQRLELLAMACPSLEKLTISEPHHPPSALELFSSHLTTLHLHSVPNDIQWISGLYTFLATEHGRKLQNFSLRFFPHELTTPVDLGQIVLSCPNLQIFTEDGGDIDWKHDTSKESINLLHLRQIQLGRTVTARALTELLKRAPALEIAHFYSCPDLKDHHIMRVTSSATNLLDQSQRSSFSSLNLQCFYIYEASHITAPAVVSLLASCEQLLSIGNLSNWGLDCEGLRRIHTTVLKHNLNLEINTGSHWFCSHCFPS</sequence>
<keyword evidence="2" id="KW-1185">Reference proteome</keyword>
<evidence type="ECO:0000313" key="2">
    <source>
        <dbReference type="Proteomes" id="UP001378592"/>
    </source>
</evidence>
<reference evidence="1 2" key="1">
    <citation type="submission" date="2024-03" db="EMBL/GenBank/DDBJ databases">
        <title>The genome assembly and annotation of the cricket Gryllus longicercus Weissman &amp; Gray.</title>
        <authorList>
            <person name="Szrajer S."/>
            <person name="Gray D."/>
            <person name="Ylla G."/>
        </authorList>
    </citation>
    <scope>NUCLEOTIDE SEQUENCE [LARGE SCALE GENOMIC DNA]</scope>
    <source>
        <strain evidence="1">DAG 2021-001</strain>
        <tissue evidence="1">Whole body minus gut</tissue>
    </source>
</reference>
<dbReference type="Gene3D" id="3.80.10.10">
    <property type="entry name" value="Ribonuclease Inhibitor"/>
    <property type="match status" value="2"/>
</dbReference>
<gene>
    <name evidence="1" type="ORF">R5R35_002742</name>
</gene>
<protein>
    <submittedName>
        <fullName evidence="1">Uncharacterized protein</fullName>
    </submittedName>
</protein>
<dbReference type="Proteomes" id="UP001378592">
    <property type="component" value="Unassembled WGS sequence"/>
</dbReference>
<proteinExistence type="predicted"/>
<dbReference type="EMBL" id="JAZDUA010000211">
    <property type="protein sequence ID" value="KAK7864099.1"/>
    <property type="molecule type" value="Genomic_DNA"/>
</dbReference>
<accession>A0AAN9VTW7</accession>
<comment type="caution">
    <text evidence="1">The sequence shown here is derived from an EMBL/GenBank/DDBJ whole genome shotgun (WGS) entry which is preliminary data.</text>
</comment>